<dbReference type="EMBL" id="JAAMPC010000011">
    <property type="protein sequence ID" value="KAG2279709.1"/>
    <property type="molecule type" value="Genomic_DNA"/>
</dbReference>
<comment type="caution">
    <text evidence="1">The sequence shown here is derived from an EMBL/GenBank/DDBJ whole genome shotgun (WGS) entry which is preliminary data.</text>
</comment>
<gene>
    <name evidence="1" type="ORF">Bca52824_050929</name>
</gene>
<name>A0A8X7QZC3_BRACI</name>
<reference evidence="1 2" key="1">
    <citation type="submission" date="2020-02" db="EMBL/GenBank/DDBJ databases">
        <authorList>
            <person name="Ma Q."/>
            <person name="Huang Y."/>
            <person name="Song X."/>
            <person name="Pei D."/>
        </authorList>
    </citation>
    <scope>NUCLEOTIDE SEQUENCE [LARGE SCALE GENOMIC DNA]</scope>
    <source>
        <strain evidence="1">Sxm20200214</strain>
        <tissue evidence="1">Leaf</tissue>
    </source>
</reference>
<evidence type="ECO:0000313" key="2">
    <source>
        <dbReference type="Proteomes" id="UP000886595"/>
    </source>
</evidence>
<evidence type="ECO:0000313" key="1">
    <source>
        <dbReference type="EMBL" id="KAG2279709.1"/>
    </source>
</evidence>
<keyword evidence="2" id="KW-1185">Reference proteome</keyword>
<accession>A0A8X7QZC3</accession>
<protein>
    <submittedName>
        <fullName evidence="1">Uncharacterized protein</fullName>
    </submittedName>
</protein>
<organism evidence="1 2">
    <name type="scientific">Brassica carinata</name>
    <name type="common">Ethiopian mustard</name>
    <name type="synonym">Abyssinian cabbage</name>
    <dbReference type="NCBI Taxonomy" id="52824"/>
    <lineage>
        <taxon>Eukaryota</taxon>
        <taxon>Viridiplantae</taxon>
        <taxon>Streptophyta</taxon>
        <taxon>Embryophyta</taxon>
        <taxon>Tracheophyta</taxon>
        <taxon>Spermatophyta</taxon>
        <taxon>Magnoliopsida</taxon>
        <taxon>eudicotyledons</taxon>
        <taxon>Gunneridae</taxon>
        <taxon>Pentapetalae</taxon>
        <taxon>rosids</taxon>
        <taxon>malvids</taxon>
        <taxon>Brassicales</taxon>
        <taxon>Brassicaceae</taxon>
        <taxon>Brassiceae</taxon>
        <taxon>Brassica</taxon>
    </lineage>
</organism>
<dbReference type="Proteomes" id="UP000886595">
    <property type="component" value="Unassembled WGS sequence"/>
</dbReference>
<sequence length="65" mass="7693">MPDGFLSSFLRIIEALCSRTTYQLKHHKVEDQWTKEFRVKLHLVSSNLLRSIRLGRVQDCKHLVN</sequence>
<proteinExistence type="predicted"/>
<dbReference type="AlphaFoldDB" id="A0A8X7QZC3"/>